<dbReference type="GeneID" id="108829499"/>
<evidence type="ECO:0000256" key="1">
    <source>
        <dbReference type="SAM" id="MobiDB-lite"/>
    </source>
</evidence>
<accession>A0A6J0LEM6</accession>
<protein>
    <submittedName>
        <fullName evidence="3">Uncharacterized protein LOC108829499</fullName>
    </submittedName>
</protein>
<reference evidence="3" key="2">
    <citation type="submission" date="2025-08" db="UniProtKB">
        <authorList>
            <consortium name="RefSeq"/>
        </authorList>
    </citation>
    <scope>IDENTIFICATION</scope>
    <source>
        <tissue evidence="3">Leaf</tissue>
    </source>
</reference>
<proteinExistence type="predicted"/>
<name>A0A6J0LEM6_RAPSA</name>
<gene>
    <name evidence="3" type="primary">LOC108829499</name>
</gene>
<dbReference type="OrthoDB" id="1113616at2759"/>
<dbReference type="KEGG" id="rsz:108829499"/>
<dbReference type="RefSeq" id="XP_018458650.1">
    <property type="nucleotide sequence ID" value="XM_018603148.2"/>
</dbReference>
<reference evidence="2" key="1">
    <citation type="journal article" date="2019" name="Database">
        <title>The radish genome database (RadishGD): an integrated information resource for radish genomics.</title>
        <authorList>
            <person name="Yu H.J."/>
            <person name="Baek S."/>
            <person name="Lee Y.J."/>
            <person name="Cho A."/>
            <person name="Mun J.H."/>
        </authorList>
    </citation>
    <scope>NUCLEOTIDE SEQUENCE [LARGE SCALE GENOMIC DNA]</scope>
    <source>
        <strain evidence="2">cv. WK10039</strain>
    </source>
</reference>
<evidence type="ECO:0000313" key="3">
    <source>
        <dbReference type="RefSeq" id="XP_018458650.1"/>
    </source>
</evidence>
<organism evidence="2 3">
    <name type="scientific">Raphanus sativus</name>
    <name type="common">Radish</name>
    <name type="synonym">Raphanus raphanistrum var. sativus</name>
    <dbReference type="NCBI Taxonomy" id="3726"/>
    <lineage>
        <taxon>Eukaryota</taxon>
        <taxon>Viridiplantae</taxon>
        <taxon>Streptophyta</taxon>
        <taxon>Embryophyta</taxon>
        <taxon>Tracheophyta</taxon>
        <taxon>Spermatophyta</taxon>
        <taxon>Magnoliopsida</taxon>
        <taxon>eudicotyledons</taxon>
        <taxon>Gunneridae</taxon>
        <taxon>Pentapetalae</taxon>
        <taxon>rosids</taxon>
        <taxon>malvids</taxon>
        <taxon>Brassicales</taxon>
        <taxon>Brassicaceae</taxon>
        <taxon>Brassiceae</taxon>
        <taxon>Raphanus</taxon>
    </lineage>
</organism>
<feature type="compositionally biased region" description="Pro residues" evidence="1">
    <location>
        <begin position="1"/>
        <end position="21"/>
    </location>
</feature>
<dbReference type="Proteomes" id="UP000504610">
    <property type="component" value="Chromosome 2"/>
</dbReference>
<sequence length="127" mass="14004">MPVPPPVCPLAPWKSPPPAPQAAPQAAPAPGGGVHPDLEVPPDAPYAHYTVEDLLTQPDQEGLDVLDPNLPPGTFWFGSESRIERSVSETIKTYFSEPHPNWMHTRGTSEPHVQIFYAKVELVHWNQ</sequence>
<evidence type="ECO:0000313" key="2">
    <source>
        <dbReference type="Proteomes" id="UP000504610"/>
    </source>
</evidence>
<feature type="region of interest" description="Disordered" evidence="1">
    <location>
        <begin position="1"/>
        <end position="43"/>
    </location>
</feature>
<keyword evidence="2" id="KW-1185">Reference proteome</keyword>
<dbReference type="AlphaFoldDB" id="A0A6J0LEM6"/>